<gene>
    <name evidence="1" type="ORF">SMAX5B_021970</name>
</gene>
<name>A0A2U9CK09_SCOMX</name>
<dbReference type="EMBL" id="CP026259">
    <property type="protein sequence ID" value="AWP16360.1"/>
    <property type="molecule type" value="Genomic_DNA"/>
</dbReference>
<dbReference type="Proteomes" id="UP000246464">
    <property type="component" value="Chromosome 17"/>
</dbReference>
<sequence length="132" mass="14166">MKCGSDPELWVCELDTVPSHSNKDSCGDLTAEMTNDLKQPAQTMDIEVQLDDSGLYTTRSSTPLTPGPLTPVVGSSSWLLGSSSERSLSPCNLRSLYKRKLGLPGAEVGQSKRQCVINMEDEEAGDSASEPC</sequence>
<protein>
    <submittedName>
        <fullName evidence="1">Uncharacterized protein</fullName>
    </submittedName>
</protein>
<keyword evidence="2" id="KW-1185">Reference proteome</keyword>
<proteinExistence type="predicted"/>
<reference evidence="1 2" key="1">
    <citation type="submission" date="2017-12" db="EMBL/GenBank/DDBJ databases">
        <title>Integrating genomic resources of turbot (Scophthalmus maximus) in depth evaluation of genetic and physical mapping variation across individuals.</title>
        <authorList>
            <person name="Martinez P."/>
        </authorList>
    </citation>
    <scope>NUCLEOTIDE SEQUENCE [LARGE SCALE GENOMIC DNA]</scope>
</reference>
<accession>A0A2U9CK09</accession>
<organism evidence="1 2">
    <name type="scientific">Scophthalmus maximus</name>
    <name type="common">Turbot</name>
    <name type="synonym">Psetta maxima</name>
    <dbReference type="NCBI Taxonomy" id="52904"/>
    <lineage>
        <taxon>Eukaryota</taxon>
        <taxon>Metazoa</taxon>
        <taxon>Chordata</taxon>
        <taxon>Craniata</taxon>
        <taxon>Vertebrata</taxon>
        <taxon>Euteleostomi</taxon>
        <taxon>Actinopterygii</taxon>
        <taxon>Neopterygii</taxon>
        <taxon>Teleostei</taxon>
        <taxon>Neoteleostei</taxon>
        <taxon>Acanthomorphata</taxon>
        <taxon>Carangaria</taxon>
        <taxon>Pleuronectiformes</taxon>
        <taxon>Pleuronectoidei</taxon>
        <taxon>Scophthalmidae</taxon>
        <taxon>Scophthalmus</taxon>
    </lineage>
</organism>
<dbReference type="AlphaFoldDB" id="A0A2U9CK09"/>
<evidence type="ECO:0000313" key="2">
    <source>
        <dbReference type="Proteomes" id="UP000246464"/>
    </source>
</evidence>
<evidence type="ECO:0000313" key="1">
    <source>
        <dbReference type="EMBL" id="AWP16360.1"/>
    </source>
</evidence>